<protein>
    <submittedName>
        <fullName evidence="1">Uncharacterized protein</fullName>
    </submittedName>
</protein>
<evidence type="ECO:0000313" key="2">
    <source>
        <dbReference type="Proteomes" id="UP001202961"/>
    </source>
</evidence>
<dbReference type="EMBL" id="JAMQBK010000048">
    <property type="protein sequence ID" value="MCM2372558.1"/>
    <property type="molecule type" value="Genomic_DNA"/>
</dbReference>
<proteinExistence type="predicted"/>
<evidence type="ECO:0000313" key="1">
    <source>
        <dbReference type="EMBL" id="MCM2372558.1"/>
    </source>
</evidence>
<dbReference type="Proteomes" id="UP001202961">
    <property type="component" value="Unassembled WGS sequence"/>
</dbReference>
<name>A0ABT0U6N7_9BACT</name>
<comment type="caution">
    <text evidence="1">The sequence shown here is derived from an EMBL/GenBank/DDBJ whole genome shotgun (WGS) entry which is preliminary data.</text>
</comment>
<keyword evidence="2" id="KW-1185">Reference proteome</keyword>
<organism evidence="1 2">
    <name type="scientific">Aporhodopirellula aestuarii</name>
    <dbReference type="NCBI Taxonomy" id="2950107"/>
    <lineage>
        <taxon>Bacteria</taxon>
        <taxon>Pseudomonadati</taxon>
        <taxon>Planctomycetota</taxon>
        <taxon>Planctomycetia</taxon>
        <taxon>Pirellulales</taxon>
        <taxon>Pirellulaceae</taxon>
        <taxon>Aporhodopirellula</taxon>
    </lineage>
</organism>
<accession>A0ABT0U6N7</accession>
<dbReference type="RefSeq" id="WP_250930192.1">
    <property type="nucleotide sequence ID" value="NZ_JAMQBK010000048.1"/>
</dbReference>
<gene>
    <name evidence="1" type="ORF">NB063_18260</name>
</gene>
<sequence length="343" mass="38754">MLWPLLPYRIVATTVLALWMVGGGDVSAQFAPAYPQSPPERLTLNAPQNADVPLRLEAPNLGFANTRFPQPDFMPATPKPLPARPGFSMTSDQTRQSVQWLADQLMLHVPRRIEGDDDWGQTKKVWAGVKVHRDGWELKTNRRWRELRHGRWVRYEIQLPPRRLERSDVEVDGVPILAAIDRSDVPDAIQIHSVTAVTTDAGFRRWQVDASMYTPATFAVRVERWNLGAQWYSIEIIGKMQLQMRSVLTMAMEADFAEVPPAMQLDVQVKSASLNVAGFEVDRISKLGGDVAEELGDLAEKTVGKIWVNKENARLAARLNKAIADNRDSLRWSMADWLVQLTQ</sequence>
<reference evidence="1 2" key="1">
    <citation type="journal article" date="2022" name="Syst. Appl. Microbiol.">
        <title>Rhodopirellula aestuarii sp. nov., a novel member of the genus Rhodopirellula isolated from brackish sediments collected in the Tagus River estuary, Portugal.</title>
        <authorList>
            <person name="Vitorino I.R."/>
            <person name="Klimek D."/>
            <person name="Calusinska M."/>
            <person name="Lobo-da-Cunha A."/>
            <person name="Vasconcelos V."/>
            <person name="Lage O.M."/>
        </authorList>
    </citation>
    <scope>NUCLEOTIDE SEQUENCE [LARGE SCALE GENOMIC DNA]</scope>
    <source>
        <strain evidence="1 2">ICT_H3.1</strain>
    </source>
</reference>